<dbReference type="InterPro" id="IPR001155">
    <property type="entry name" value="OxRdtase_FMN_N"/>
</dbReference>
<dbReference type="Proteomes" id="UP001556367">
    <property type="component" value="Unassembled WGS sequence"/>
</dbReference>
<evidence type="ECO:0000313" key="2">
    <source>
        <dbReference type="EMBL" id="KAL0952976.1"/>
    </source>
</evidence>
<evidence type="ECO:0000313" key="3">
    <source>
        <dbReference type="Proteomes" id="UP001556367"/>
    </source>
</evidence>
<feature type="domain" description="NADH:flavin oxidoreductase/NADH oxidase N-terminal" evidence="1">
    <location>
        <begin position="7"/>
        <end position="298"/>
    </location>
</feature>
<gene>
    <name evidence="2" type="ORF">HGRIS_007187</name>
</gene>
<reference evidence="3" key="1">
    <citation type="submission" date="2024-06" db="EMBL/GenBank/DDBJ databases">
        <title>Multi-omics analyses provide insights into the biosynthesis of the anticancer antibiotic pleurotin in Hohenbuehelia grisea.</title>
        <authorList>
            <person name="Weaver J.A."/>
            <person name="Alberti F."/>
        </authorList>
    </citation>
    <scope>NUCLEOTIDE SEQUENCE [LARGE SCALE GENOMIC DNA]</scope>
    <source>
        <strain evidence="3">T-177</strain>
    </source>
</reference>
<comment type="caution">
    <text evidence="2">The sequence shown here is derived from an EMBL/GenBank/DDBJ whole genome shotgun (WGS) entry which is preliminary data.</text>
</comment>
<organism evidence="2 3">
    <name type="scientific">Hohenbuehelia grisea</name>
    <dbReference type="NCBI Taxonomy" id="104357"/>
    <lineage>
        <taxon>Eukaryota</taxon>
        <taxon>Fungi</taxon>
        <taxon>Dikarya</taxon>
        <taxon>Basidiomycota</taxon>
        <taxon>Agaricomycotina</taxon>
        <taxon>Agaricomycetes</taxon>
        <taxon>Agaricomycetidae</taxon>
        <taxon>Agaricales</taxon>
        <taxon>Pleurotineae</taxon>
        <taxon>Pleurotaceae</taxon>
        <taxon>Hohenbuehelia</taxon>
    </lineage>
</organism>
<dbReference type="InterPro" id="IPR013785">
    <property type="entry name" value="Aldolase_TIM"/>
</dbReference>
<sequence>MTDTSLLFQPTRVGRFTVQHRVVHPSLTRFRTEGDGLPILPLVKDYYVQRSSVPGTLLLAEAMFVAPAINGFPALFTKEHVRRWREITDAVHAKGSYIYAQIAAAGRVSDPAVLARQTPPVPFTAPSPIAQPPGPFAFSDAVPREMTHDEIKVQLVQLAETARVAVEEAGFDGVELHACNGSLVEQFLKDVTNVREDEYGGSPERRARFGVEAVDAIVAAVGADHVGMRVSPWNVDPGMEMKEPEPTYTYFVSEVRKRHPSLAWLHAIEARVDRGGNDRNAGAHESIEFLRRIWAGPSSARVGTPVRQHWIGRRGARWSTMGW</sequence>
<dbReference type="PANTHER" id="PTHR22893">
    <property type="entry name" value="NADH OXIDOREDUCTASE-RELATED"/>
    <property type="match status" value="1"/>
</dbReference>
<dbReference type="InterPro" id="IPR045247">
    <property type="entry name" value="Oye-like"/>
</dbReference>
<proteinExistence type="predicted"/>
<dbReference type="Gene3D" id="3.20.20.70">
    <property type="entry name" value="Aldolase class I"/>
    <property type="match status" value="1"/>
</dbReference>
<keyword evidence="3" id="KW-1185">Reference proteome</keyword>
<dbReference type="PANTHER" id="PTHR22893:SF91">
    <property type="entry name" value="NADPH DEHYDROGENASE 2-RELATED"/>
    <property type="match status" value="1"/>
</dbReference>
<evidence type="ECO:0000259" key="1">
    <source>
        <dbReference type="Pfam" id="PF00724"/>
    </source>
</evidence>
<dbReference type="Pfam" id="PF00724">
    <property type="entry name" value="Oxidored_FMN"/>
    <property type="match status" value="1"/>
</dbReference>
<accession>A0ABR3JCH3</accession>
<dbReference type="EMBL" id="JASNQZ010000010">
    <property type="protein sequence ID" value="KAL0952976.1"/>
    <property type="molecule type" value="Genomic_DNA"/>
</dbReference>
<protein>
    <recommendedName>
        <fullName evidence="1">NADH:flavin oxidoreductase/NADH oxidase N-terminal domain-containing protein</fullName>
    </recommendedName>
</protein>
<dbReference type="SUPFAM" id="SSF51395">
    <property type="entry name" value="FMN-linked oxidoreductases"/>
    <property type="match status" value="1"/>
</dbReference>
<name>A0ABR3JCH3_9AGAR</name>